<protein>
    <submittedName>
        <fullName evidence="2">Uncharacterized protein</fullName>
    </submittedName>
</protein>
<evidence type="ECO:0000313" key="3">
    <source>
        <dbReference type="Proteomes" id="UP001469553"/>
    </source>
</evidence>
<proteinExistence type="predicted"/>
<dbReference type="Proteomes" id="UP001469553">
    <property type="component" value="Unassembled WGS sequence"/>
</dbReference>
<feature type="compositionally biased region" description="Polar residues" evidence="1">
    <location>
        <begin position="26"/>
        <end position="38"/>
    </location>
</feature>
<evidence type="ECO:0000256" key="1">
    <source>
        <dbReference type="SAM" id="MobiDB-lite"/>
    </source>
</evidence>
<evidence type="ECO:0000313" key="2">
    <source>
        <dbReference type="EMBL" id="MEQ2285761.1"/>
    </source>
</evidence>
<feature type="region of interest" description="Disordered" evidence="1">
    <location>
        <begin position="22"/>
        <end position="48"/>
    </location>
</feature>
<dbReference type="EMBL" id="JAHRIP010014571">
    <property type="protein sequence ID" value="MEQ2285761.1"/>
    <property type="molecule type" value="Genomic_DNA"/>
</dbReference>
<sequence>MISPAGGGPTGRWPRIFHLGLAQPGPTRSNPATKCSPTIPNPRPGSRVGHRLCRIGPCHVPQLYGPHEGVLNHSLSDPSPRACLPWETLSGHLSPRQHSL</sequence>
<keyword evidence="3" id="KW-1185">Reference proteome</keyword>
<name>A0ABV0XWB5_9TELE</name>
<organism evidence="2 3">
    <name type="scientific">Ameca splendens</name>
    <dbReference type="NCBI Taxonomy" id="208324"/>
    <lineage>
        <taxon>Eukaryota</taxon>
        <taxon>Metazoa</taxon>
        <taxon>Chordata</taxon>
        <taxon>Craniata</taxon>
        <taxon>Vertebrata</taxon>
        <taxon>Euteleostomi</taxon>
        <taxon>Actinopterygii</taxon>
        <taxon>Neopterygii</taxon>
        <taxon>Teleostei</taxon>
        <taxon>Neoteleostei</taxon>
        <taxon>Acanthomorphata</taxon>
        <taxon>Ovalentaria</taxon>
        <taxon>Atherinomorphae</taxon>
        <taxon>Cyprinodontiformes</taxon>
        <taxon>Goodeidae</taxon>
        <taxon>Ameca</taxon>
    </lineage>
</organism>
<reference evidence="2 3" key="1">
    <citation type="submission" date="2021-06" db="EMBL/GenBank/DDBJ databases">
        <authorList>
            <person name="Palmer J.M."/>
        </authorList>
    </citation>
    <scope>NUCLEOTIDE SEQUENCE [LARGE SCALE GENOMIC DNA]</scope>
    <source>
        <strain evidence="2 3">AS_MEX2019</strain>
        <tissue evidence="2">Muscle</tissue>
    </source>
</reference>
<accession>A0ABV0XWB5</accession>
<gene>
    <name evidence="2" type="ORF">AMECASPLE_035199</name>
</gene>
<comment type="caution">
    <text evidence="2">The sequence shown here is derived from an EMBL/GenBank/DDBJ whole genome shotgun (WGS) entry which is preliminary data.</text>
</comment>